<protein>
    <submittedName>
        <fullName evidence="1">Uncharacterized protein</fullName>
    </submittedName>
</protein>
<proteinExistence type="predicted"/>
<name>A0ACB9BJ38_CICIN</name>
<sequence>MQFEISRQELKISRTRNWVPEVGGLRKLILEESHKSKYSIHSGSTKTYQDLKRQYWWLRMKKRIAKYISKCAICAQVKAEHQVPHGDAQSLHIPAGKWEDVTMDFIVGLPRTRRGYEMSPWKGVVRFGKRGKLSSKYIEPFRILKRVELQTFKLKLLHEEVLWKRGVSDIVYRLEGGDS</sequence>
<accession>A0ACB9BJ38</accession>
<gene>
    <name evidence="1" type="ORF">L2E82_32753</name>
</gene>
<dbReference type="EMBL" id="CM042014">
    <property type="protein sequence ID" value="KAI3721735.1"/>
    <property type="molecule type" value="Genomic_DNA"/>
</dbReference>
<evidence type="ECO:0000313" key="1">
    <source>
        <dbReference type="EMBL" id="KAI3721735.1"/>
    </source>
</evidence>
<dbReference type="Proteomes" id="UP001055811">
    <property type="component" value="Linkage Group LG06"/>
</dbReference>
<comment type="caution">
    <text evidence="1">The sequence shown here is derived from an EMBL/GenBank/DDBJ whole genome shotgun (WGS) entry which is preliminary data.</text>
</comment>
<keyword evidence="2" id="KW-1185">Reference proteome</keyword>
<reference evidence="1 2" key="2">
    <citation type="journal article" date="2022" name="Mol. Ecol. Resour.">
        <title>The genomes of chicory, endive, great burdock and yacon provide insights into Asteraceae paleo-polyploidization history and plant inulin production.</title>
        <authorList>
            <person name="Fan W."/>
            <person name="Wang S."/>
            <person name="Wang H."/>
            <person name="Wang A."/>
            <person name="Jiang F."/>
            <person name="Liu H."/>
            <person name="Zhao H."/>
            <person name="Xu D."/>
            <person name="Zhang Y."/>
        </authorList>
    </citation>
    <scope>NUCLEOTIDE SEQUENCE [LARGE SCALE GENOMIC DNA]</scope>
    <source>
        <strain evidence="2">cv. Punajuju</strain>
        <tissue evidence="1">Leaves</tissue>
    </source>
</reference>
<organism evidence="1 2">
    <name type="scientific">Cichorium intybus</name>
    <name type="common">Chicory</name>
    <dbReference type="NCBI Taxonomy" id="13427"/>
    <lineage>
        <taxon>Eukaryota</taxon>
        <taxon>Viridiplantae</taxon>
        <taxon>Streptophyta</taxon>
        <taxon>Embryophyta</taxon>
        <taxon>Tracheophyta</taxon>
        <taxon>Spermatophyta</taxon>
        <taxon>Magnoliopsida</taxon>
        <taxon>eudicotyledons</taxon>
        <taxon>Gunneridae</taxon>
        <taxon>Pentapetalae</taxon>
        <taxon>asterids</taxon>
        <taxon>campanulids</taxon>
        <taxon>Asterales</taxon>
        <taxon>Asteraceae</taxon>
        <taxon>Cichorioideae</taxon>
        <taxon>Cichorieae</taxon>
        <taxon>Cichoriinae</taxon>
        <taxon>Cichorium</taxon>
    </lineage>
</organism>
<evidence type="ECO:0000313" key="2">
    <source>
        <dbReference type="Proteomes" id="UP001055811"/>
    </source>
</evidence>
<reference evidence="2" key="1">
    <citation type="journal article" date="2022" name="Mol. Ecol. Resour.">
        <title>The genomes of chicory, endive, great burdock and yacon provide insights into Asteraceae palaeo-polyploidization history and plant inulin production.</title>
        <authorList>
            <person name="Fan W."/>
            <person name="Wang S."/>
            <person name="Wang H."/>
            <person name="Wang A."/>
            <person name="Jiang F."/>
            <person name="Liu H."/>
            <person name="Zhao H."/>
            <person name="Xu D."/>
            <person name="Zhang Y."/>
        </authorList>
    </citation>
    <scope>NUCLEOTIDE SEQUENCE [LARGE SCALE GENOMIC DNA]</scope>
    <source>
        <strain evidence="2">cv. Punajuju</strain>
    </source>
</reference>